<gene>
    <name evidence="2" type="ORF">V144x_25920</name>
</gene>
<name>A0A517VVU1_9PLAN</name>
<organism evidence="2 3">
    <name type="scientific">Gimesia aquarii</name>
    <dbReference type="NCBI Taxonomy" id="2527964"/>
    <lineage>
        <taxon>Bacteria</taxon>
        <taxon>Pseudomonadati</taxon>
        <taxon>Planctomycetota</taxon>
        <taxon>Planctomycetia</taxon>
        <taxon>Planctomycetales</taxon>
        <taxon>Planctomycetaceae</taxon>
        <taxon>Gimesia</taxon>
    </lineage>
</organism>
<dbReference type="InterPro" id="IPR029063">
    <property type="entry name" value="SAM-dependent_MTases_sf"/>
</dbReference>
<keyword evidence="1" id="KW-1133">Transmembrane helix</keyword>
<dbReference type="AlphaFoldDB" id="A0A517VVU1"/>
<feature type="transmembrane region" description="Helical" evidence="1">
    <location>
        <begin position="195"/>
        <end position="216"/>
    </location>
</feature>
<protein>
    <recommendedName>
        <fullName evidence="4">Class I SAM-dependent methyltransferase</fullName>
    </recommendedName>
</protein>
<dbReference type="SUPFAM" id="SSF53335">
    <property type="entry name" value="S-adenosyl-L-methionine-dependent methyltransferases"/>
    <property type="match status" value="1"/>
</dbReference>
<dbReference type="Proteomes" id="UP000318704">
    <property type="component" value="Chromosome"/>
</dbReference>
<dbReference type="KEGG" id="gaw:V144x_25920"/>
<evidence type="ECO:0000313" key="2">
    <source>
        <dbReference type="EMBL" id="QDT97121.1"/>
    </source>
</evidence>
<evidence type="ECO:0008006" key="4">
    <source>
        <dbReference type="Google" id="ProtNLM"/>
    </source>
</evidence>
<evidence type="ECO:0000256" key="1">
    <source>
        <dbReference type="SAM" id="Phobius"/>
    </source>
</evidence>
<sequence>MTMKRRQLFEFEDCRWFPSLLRDFMTDYLRFVSCKFNLFGGTLPVLNEILQQTGRSQIVDIASGSGGPWLSLIPKLQKQVPGLRVKLTDYYPNQAGMLEIVSAFPETVEVESRSIDAKDVPQDLVGLRTQFLSLHHFTPTEVKEILQNAIAAQEPIAIFEAQQRDIEHLIRFALSPIFVLLLTPFIKPFRISRLIFTYLIPLIPALVFWDGLVSVLRTYTVNEMLEMANEADTQQNYEWKAEILNCGQIKLPYLTGKPLD</sequence>
<accession>A0A517VVU1</accession>
<evidence type="ECO:0000313" key="3">
    <source>
        <dbReference type="Proteomes" id="UP000318704"/>
    </source>
</evidence>
<keyword evidence="1" id="KW-0472">Membrane</keyword>
<reference evidence="2 3" key="1">
    <citation type="submission" date="2019-03" db="EMBL/GenBank/DDBJ databases">
        <title>Deep-cultivation of Planctomycetes and their phenomic and genomic characterization uncovers novel biology.</title>
        <authorList>
            <person name="Wiegand S."/>
            <person name="Jogler M."/>
            <person name="Boedeker C."/>
            <person name="Pinto D."/>
            <person name="Vollmers J."/>
            <person name="Rivas-Marin E."/>
            <person name="Kohn T."/>
            <person name="Peeters S.H."/>
            <person name="Heuer A."/>
            <person name="Rast P."/>
            <person name="Oberbeckmann S."/>
            <person name="Bunk B."/>
            <person name="Jeske O."/>
            <person name="Meyerdierks A."/>
            <person name="Storesund J.E."/>
            <person name="Kallscheuer N."/>
            <person name="Luecker S."/>
            <person name="Lage O.M."/>
            <person name="Pohl T."/>
            <person name="Merkel B.J."/>
            <person name="Hornburger P."/>
            <person name="Mueller R.-W."/>
            <person name="Bruemmer F."/>
            <person name="Labrenz M."/>
            <person name="Spormann A.M."/>
            <person name="Op den Camp H."/>
            <person name="Overmann J."/>
            <person name="Amann R."/>
            <person name="Jetten M.S.M."/>
            <person name="Mascher T."/>
            <person name="Medema M.H."/>
            <person name="Devos D.P."/>
            <person name="Kaster A.-K."/>
            <person name="Ovreas L."/>
            <person name="Rohde M."/>
            <person name="Galperin M.Y."/>
            <person name="Jogler C."/>
        </authorList>
    </citation>
    <scope>NUCLEOTIDE SEQUENCE [LARGE SCALE GENOMIC DNA]</scope>
    <source>
        <strain evidence="2 3">V144</strain>
    </source>
</reference>
<proteinExistence type="predicted"/>
<dbReference type="EMBL" id="CP037920">
    <property type="protein sequence ID" value="QDT97121.1"/>
    <property type="molecule type" value="Genomic_DNA"/>
</dbReference>
<keyword evidence="1" id="KW-0812">Transmembrane</keyword>